<accession>A0A1G9DVQ2</accession>
<organism evidence="5 6">
    <name type="scientific">Catalinimonas alkaloidigena</name>
    <dbReference type="NCBI Taxonomy" id="1075417"/>
    <lineage>
        <taxon>Bacteria</taxon>
        <taxon>Pseudomonadati</taxon>
        <taxon>Bacteroidota</taxon>
        <taxon>Cytophagia</taxon>
        <taxon>Cytophagales</taxon>
        <taxon>Catalimonadaceae</taxon>
        <taxon>Catalinimonas</taxon>
    </lineage>
</organism>
<dbReference type="GO" id="GO:0004222">
    <property type="term" value="F:metalloendopeptidase activity"/>
    <property type="evidence" value="ECO:0007669"/>
    <property type="project" value="TreeGrafter"/>
</dbReference>
<gene>
    <name evidence="5" type="ORF">SAMN05421823_103266</name>
</gene>
<dbReference type="OrthoDB" id="9815884at2"/>
<dbReference type="Gene3D" id="2.70.70.10">
    <property type="entry name" value="Glucose Permease (Domain IIA)"/>
    <property type="match status" value="1"/>
</dbReference>
<dbReference type="PANTHER" id="PTHR21666:SF289">
    <property type="entry name" value="L-ALA--D-GLU ENDOPEPTIDASE"/>
    <property type="match status" value="1"/>
</dbReference>
<dbReference type="InterPro" id="IPR050570">
    <property type="entry name" value="Cell_wall_metabolism_enzyme"/>
</dbReference>
<dbReference type="InterPro" id="IPR011055">
    <property type="entry name" value="Dup_hybrid_motif"/>
</dbReference>
<feature type="domain" description="M23ase beta-sheet core" evidence="4">
    <location>
        <begin position="308"/>
        <end position="399"/>
    </location>
</feature>
<evidence type="ECO:0000313" key="5">
    <source>
        <dbReference type="EMBL" id="SDK67948.1"/>
    </source>
</evidence>
<keyword evidence="5" id="KW-0378">Hydrolase</keyword>
<evidence type="ECO:0000313" key="6">
    <source>
        <dbReference type="Proteomes" id="UP000198510"/>
    </source>
</evidence>
<sequence length="406" mass="46000">MTLCKRIVWVLLLSMMSLGGIGTAFAQKSQEQLEKERTENQRRITEAAKTLEKTLSDRKATLGELSALQQQAEARQNIIDALSRELARLDSNLSDLARLSSSLERDLSNLKEEYGEMLYATSKTRSYDRLLFLFSSATFDQFLRRLKYLQQYAEMRSEQARQIVSVQKNLEDQQTKLNATRKEKEVLLTEQIAERAKLLALQSDQKRLVSRLNSRASDLRKELDDRKKADQRLEKLIADLIRREMRKTSKSSSSGSGRMALTPETAMISSSFAANKSRLIWPVQVGFISTGFGTHPHPVLKNVTIDNPGVDIQTNEGEKVRVVFDGEVGFVANIPGKKGRIVSVLHGEYITVYAGLREVNVTTGAKVKAKDVIGEVYTDKDGIAQLQFQIWKNNERLDPQAWLFRK</sequence>
<keyword evidence="1 3" id="KW-0732">Signal</keyword>
<feature type="chain" id="PRO_5011461308" evidence="3">
    <location>
        <begin position="27"/>
        <end position="406"/>
    </location>
</feature>
<dbReference type="CDD" id="cd12797">
    <property type="entry name" value="M23_peptidase"/>
    <property type="match status" value="1"/>
</dbReference>
<proteinExistence type="predicted"/>
<evidence type="ECO:0000256" key="1">
    <source>
        <dbReference type="ARBA" id="ARBA00022729"/>
    </source>
</evidence>
<name>A0A1G9DVQ2_9BACT</name>
<dbReference type="Pfam" id="PF01551">
    <property type="entry name" value="Peptidase_M23"/>
    <property type="match status" value="1"/>
</dbReference>
<keyword evidence="2" id="KW-0175">Coiled coil</keyword>
<reference evidence="5 6" key="1">
    <citation type="submission" date="2016-10" db="EMBL/GenBank/DDBJ databases">
        <authorList>
            <person name="de Groot N.N."/>
        </authorList>
    </citation>
    <scope>NUCLEOTIDE SEQUENCE [LARGE SCALE GENOMIC DNA]</scope>
    <source>
        <strain evidence="5 6">DSM 25186</strain>
    </source>
</reference>
<evidence type="ECO:0000256" key="3">
    <source>
        <dbReference type="SAM" id="SignalP"/>
    </source>
</evidence>
<keyword evidence="6" id="KW-1185">Reference proteome</keyword>
<dbReference type="InterPro" id="IPR016047">
    <property type="entry name" value="M23ase_b-sheet_dom"/>
</dbReference>
<dbReference type="Gene3D" id="6.10.250.3150">
    <property type="match status" value="1"/>
</dbReference>
<evidence type="ECO:0000256" key="2">
    <source>
        <dbReference type="SAM" id="Coils"/>
    </source>
</evidence>
<evidence type="ECO:0000259" key="4">
    <source>
        <dbReference type="Pfam" id="PF01551"/>
    </source>
</evidence>
<dbReference type="EMBL" id="FNFO01000003">
    <property type="protein sequence ID" value="SDK67948.1"/>
    <property type="molecule type" value="Genomic_DNA"/>
</dbReference>
<feature type="signal peptide" evidence="3">
    <location>
        <begin position="1"/>
        <end position="26"/>
    </location>
</feature>
<dbReference type="STRING" id="1075417.SAMN05421823_103266"/>
<dbReference type="PANTHER" id="PTHR21666">
    <property type="entry name" value="PEPTIDASE-RELATED"/>
    <property type="match status" value="1"/>
</dbReference>
<feature type="coiled-coil region" evidence="2">
    <location>
        <begin position="163"/>
        <end position="239"/>
    </location>
</feature>
<dbReference type="AlphaFoldDB" id="A0A1G9DVQ2"/>
<dbReference type="Proteomes" id="UP000198510">
    <property type="component" value="Unassembled WGS sequence"/>
</dbReference>
<feature type="coiled-coil region" evidence="2">
    <location>
        <begin position="30"/>
        <end position="113"/>
    </location>
</feature>
<dbReference type="SUPFAM" id="SSF51261">
    <property type="entry name" value="Duplicated hybrid motif"/>
    <property type="match status" value="1"/>
</dbReference>
<protein>
    <submittedName>
        <fullName evidence="5">Septal ring factor EnvC, activator of murein hydrolases AmiA and AmiB</fullName>
    </submittedName>
</protein>